<protein>
    <recommendedName>
        <fullName evidence="3">Prophage protein DUF1660</fullName>
    </recommendedName>
</protein>
<dbReference type="RefSeq" id="WP_386409402.1">
    <property type="nucleotide sequence ID" value="NZ_JBHTJH010000017.1"/>
</dbReference>
<evidence type="ECO:0008006" key="3">
    <source>
        <dbReference type="Google" id="ProtNLM"/>
    </source>
</evidence>
<organism evidence="1 2">
    <name type="scientific">Sungkyunkwania multivorans</name>
    <dbReference type="NCBI Taxonomy" id="1173618"/>
    <lineage>
        <taxon>Bacteria</taxon>
        <taxon>Pseudomonadati</taxon>
        <taxon>Bacteroidota</taxon>
        <taxon>Flavobacteriia</taxon>
        <taxon>Flavobacteriales</taxon>
        <taxon>Flavobacteriaceae</taxon>
        <taxon>Sungkyunkwania</taxon>
    </lineage>
</organism>
<evidence type="ECO:0000313" key="1">
    <source>
        <dbReference type="EMBL" id="MFD0863397.1"/>
    </source>
</evidence>
<name>A0ABW3D1R9_9FLAO</name>
<proteinExistence type="predicted"/>
<dbReference type="Proteomes" id="UP001596978">
    <property type="component" value="Unassembled WGS sequence"/>
</dbReference>
<dbReference type="EMBL" id="JBHTJH010000017">
    <property type="protein sequence ID" value="MFD0863397.1"/>
    <property type="molecule type" value="Genomic_DNA"/>
</dbReference>
<gene>
    <name evidence="1" type="ORF">ACFQ1M_14375</name>
</gene>
<sequence>MERASSKNSFTISGLFCSLFGHRFKVTKKVTRHIHEYECVHCKKQGTTDVSGNIATLTPQRKEINETLSMLYKKKRAVA</sequence>
<evidence type="ECO:0000313" key="2">
    <source>
        <dbReference type="Proteomes" id="UP001596978"/>
    </source>
</evidence>
<reference evidence="2" key="1">
    <citation type="journal article" date="2019" name="Int. J. Syst. Evol. Microbiol.">
        <title>The Global Catalogue of Microorganisms (GCM) 10K type strain sequencing project: providing services to taxonomists for standard genome sequencing and annotation.</title>
        <authorList>
            <consortium name="The Broad Institute Genomics Platform"/>
            <consortium name="The Broad Institute Genome Sequencing Center for Infectious Disease"/>
            <person name="Wu L."/>
            <person name="Ma J."/>
        </authorList>
    </citation>
    <scope>NUCLEOTIDE SEQUENCE [LARGE SCALE GENOMIC DNA]</scope>
    <source>
        <strain evidence="2">CCUG 62952</strain>
    </source>
</reference>
<keyword evidence="2" id="KW-1185">Reference proteome</keyword>
<accession>A0ABW3D1R9</accession>
<comment type="caution">
    <text evidence="1">The sequence shown here is derived from an EMBL/GenBank/DDBJ whole genome shotgun (WGS) entry which is preliminary data.</text>
</comment>